<gene>
    <name evidence="2" type="ORF">HZH66_010735</name>
</gene>
<dbReference type="EMBL" id="JACSEA010000012">
    <property type="protein sequence ID" value="KAF7387968.1"/>
    <property type="molecule type" value="Genomic_DNA"/>
</dbReference>
<feature type="region of interest" description="Disordered" evidence="1">
    <location>
        <begin position="33"/>
        <end position="84"/>
    </location>
</feature>
<feature type="compositionally biased region" description="Acidic residues" evidence="1">
    <location>
        <begin position="34"/>
        <end position="70"/>
    </location>
</feature>
<name>A0A834JGM4_VESVU</name>
<evidence type="ECO:0000256" key="1">
    <source>
        <dbReference type="SAM" id="MobiDB-lite"/>
    </source>
</evidence>
<protein>
    <submittedName>
        <fullName evidence="2">Uncharacterized protein</fullName>
    </submittedName>
</protein>
<dbReference type="AlphaFoldDB" id="A0A834JGM4"/>
<evidence type="ECO:0000313" key="2">
    <source>
        <dbReference type="EMBL" id="KAF7387968.1"/>
    </source>
</evidence>
<reference evidence="2" key="1">
    <citation type="journal article" date="2020" name="G3 (Bethesda)">
        <title>High-Quality Assemblies for Three Invasive Social Wasps from the &lt;i&gt;Vespula&lt;/i&gt; Genus.</title>
        <authorList>
            <person name="Harrop T.W.R."/>
            <person name="Guhlin J."/>
            <person name="McLaughlin G.M."/>
            <person name="Permina E."/>
            <person name="Stockwell P."/>
            <person name="Gilligan J."/>
            <person name="Le Lec M.F."/>
            <person name="Gruber M.A.M."/>
            <person name="Quinn O."/>
            <person name="Lovegrove M."/>
            <person name="Duncan E.J."/>
            <person name="Remnant E.J."/>
            <person name="Van Eeckhoven J."/>
            <person name="Graham B."/>
            <person name="Knapp R.A."/>
            <person name="Langford K.W."/>
            <person name="Kronenberg Z."/>
            <person name="Press M.O."/>
            <person name="Eacker S.M."/>
            <person name="Wilson-Rankin E.E."/>
            <person name="Purcell J."/>
            <person name="Lester P.J."/>
            <person name="Dearden P.K."/>
        </authorList>
    </citation>
    <scope>NUCLEOTIDE SEQUENCE</scope>
    <source>
        <strain evidence="2">Marl-1</strain>
    </source>
</reference>
<proteinExistence type="predicted"/>
<evidence type="ECO:0000313" key="3">
    <source>
        <dbReference type="Proteomes" id="UP000614350"/>
    </source>
</evidence>
<sequence>MILRGEEVPRARLIEALELDSSLEITSAWRVSLEEVEEEGKEKDEKEEEEEEEEEEAAAAEEEEEEEEEEDRKNNRGKGAYKAREPLMDSDDGFFKIFGESFDHLLLEDLHT</sequence>
<accession>A0A834JGM4</accession>
<comment type="caution">
    <text evidence="2">The sequence shown here is derived from an EMBL/GenBank/DDBJ whole genome shotgun (WGS) entry which is preliminary data.</text>
</comment>
<dbReference type="Proteomes" id="UP000614350">
    <property type="component" value="Unassembled WGS sequence"/>
</dbReference>
<keyword evidence="3" id="KW-1185">Reference proteome</keyword>
<organism evidence="2 3">
    <name type="scientific">Vespula vulgaris</name>
    <name type="common">Yellow jacket</name>
    <name type="synonym">Wasp</name>
    <dbReference type="NCBI Taxonomy" id="7454"/>
    <lineage>
        <taxon>Eukaryota</taxon>
        <taxon>Metazoa</taxon>
        <taxon>Ecdysozoa</taxon>
        <taxon>Arthropoda</taxon>
        <taxon>Hexapoda</taxon>
        <taxon>Insecta</taxon>
        <taxon>Pterygota</taxon>
        <taxon>Neoptera</taxon>
        <taxon>Endopterygota</taxon>
        <taxon>Hymenoptera</taxon>
        <taxon>Apocrita</taxon>
        <taxon>Aculeata</taxon>
        <taxon>Vespoidea</taxon>
        <taxon>Vespidae</taxon>
        <taxon>Vespinae</taxon>
        <taxon>Vespula</taxon>
    </lineage>
</organism>